<dbReference type="GO" id="GO:0008173">
    <property type="term" value="F:RNA methyltransferase activity"/>
    <property type="evidence" value="ECO:0007669"/>
    <property type="project" value="InterPro"/>
</dbReference>
<organism evidence="8 9">
    <name type="scientific">Powellomyces hirtus</name>
    <dbReference type="NCBI Taxonomy" id="109895"/>
    <lineage>
        <taxon>Eukaryota</taxon>
        <taxon>Fungi</taxon>
        <taxon>Fungi incertae sedis</taxon>
        <taxon>Chytridiomycota</taxon>
        <taxon>Chytridiomycota incertae sedis</taxon>
        <taxon>Chytridiomycetes</taxon>
        <taxon>Spizellomycetales</taxon>
        <taxon>Powellomycetaceae</taxon>
        <taxon>Powellomyces</taxon>
    </lineage>
</organism>
<dbReference type="PANTHER" id="PTHR22807:SF16">
    <property type="entry name" value="SAM-DEPENDENT MTASE RSMB_NOP-TYPE DOMAIN-CONTAINING PROTEIN"/>
    <property type="match status" value="1"/>
</dbReference>
<keyword evidence="4 5" id="KW-0694">RNA-binding</keyword>
<sequence>MDEEVSPTLSLSDNFPEPFLAFLRSNSLSLSEYALTSPLPRYIRLNPRSTPRIDIPTLALQLGTPLTPVAWLPPTSGFYALAASTRIATCPAYKQRQIYGVDVASGVAVLALDVQPGDHVLDLCCAPGMKLCHVADLQGEEGTGSVTGVDVNPERIAVCRNMLKKYRVQRGRLFVADGTTFDVHAPSELDHRMALRSTPPTEPQSTDPSSAGQHPDGPLSTITANDKCSKPEATLSPSTTSPTHPSPHSEPETTTTAPCTIPAASPPHPCSSSSSSSCPSPPRKKPKLKPFHATRLLRTDPQLSHPAHLYDKVLVDAECTHDGSIAHLVKYDRAGWANLVLPNKNNNNNNNNNVLSHLDPAQLWTLQRGLLANGFRLLKPGGILVYATCSFTVRQNEAVVADFLNANEGNVVVEHVPGAHAFPLAKRVEMYDGVQGMQHVLRFSPTASNTSGLFIARFRKTAAA</sequence>
<dbReference type="InterPro" id="IPR023267">
    <property type="entry name" value="RCMT"/>
</dbReference>
<evidence type="ECO:0000256" key="3">
    <source>
        <dbReference type="ARBA" id="ARBA00022691"/>
    </source>
</evidence>
<dbReference type="PRINTS" id="PR02008">
    <property type="entry name" value="RCMTFAMILY"/>
</dbReference>
<dbReference type="PANTHER" id="PTHR22807">
    <property type="entry name" value="NOP2 YEAST -RELATED NOL1/NOP2/FMU SUN DOMAIN-CONTAINING"/>
    <property type="match status" value="1"/>
</dbReference>
<feature type="domain" description="SAM-dependent MTase RsmB/NOP-type" evidence="7">
    <location>
        <begin position="31"/>
        <end position="461"/>
    </location>
</feature>
<feature type="binding site" evidence="5">
    <location>
        <position position="150"/>
    </location>
    <ligand>
        <name>S-adenosyl-L-methionine</name>
        <dbReference type="ChEBI" id="CHEBI:59789"/>
    </ligand>
</feature>
<evidence type="ECO:0000256" key="4">
    <source>
        <dbReference type="ARBA" id="ARBA00022884"/>
    </source>
</evidence>
<gene>
    <name evidence="8" type="ORF">PhCBS80983_g06232</name>
</gene>
<proteinExistence type="inferred from homology"/>
<keyword evidence="2 5" id="KW-0808">Transferase</keyword>
<dbReference type="STRING" id="109895.A0A507DR33"/>
<dbReference type="GO" id="GO:0003723">
    <property type="term" value="F:RNA binding"/>
    <property type="evidence" value="ECO:0007669"/>
    <property type="project" value="UniProtKB-UniRule"/>
</dbReference>
<keyword evidence="9" id="KW-1185">Reference proteome</keyword>
<dbReference type="EMBL" id="QEAQ01000209">
    <property type="protein sequence ID" value="TPX53687.1"/>
    <property type="molecule type" value="Genomic_DNA"/>
</dbReference>
<comment type="caution">
    <text evidence="5">Lacks conserved residue(s) required for the propagation of feature annotation.</text>
</comment>
<accession>A0A507DR33</accession>
<comment type="caution">
    <text evidence="8">The sequence shown here is derived from an EMBL/GenBank/DDBJ whole genome shotgun (WGS) entry which is preliminary data.</text>
</comment>
<dbReference type="PRINTS" id="PR02010">
    <property type="entry name" value="RCMT9"/>
</dbReference>
<dbReference type="InterPro" id="IPR029063">
    <property type="entry name" value="SAM-dependent_MTases_sf"/>
</dbReference>
<feature type="binding site" evidence="5">
    <location>
        <position position="177"/>
    </location>
    <ligand>
        <name>S-adenosyl-L-methionine</name>
        <dbReference type="ChEBI" id="CHEBI:59789"/>
    </ligand>
</feature>
<feature type="region of interest" description="Disordered" evidence="6">
    <location>
        <begin position="195"/>
        <end position="290"/>
    </location>
</feature>
<dbReference type="Proteomes" id="UP000318582">
    <property type="component" value="Unassembled WGS sequence"/>
</dbReference>
<evidence type="ECO:0000256" key="2">
    <source>
        <dbReference type="ARBA" id="ARBA00022679"/>
    </source>
</evidence>
<dbReference type="PROSITE" id="PS51686">
    <property type="entry name" value="SAM_MT_RSMB_NOP"/>
    <property type="match status" value="1"/>
</dbReference>
<dbReference type="AlphaFoldDB" id="A0A507DR33"/>
<evidence type="ECO:0000256" key="1">
    <source>
        <dbReference type="ARBA" id="ARBA00022603"/>
    </source>
</evidence>
<reference evidence="8 9" key="1">
    <citation type="journal article" date="2019" name="Sci. Rep.">
        <title>Comparative genomics of chytrid fungi reveal insights into the obligate biotrophic and pathogenic lifestyle of Synchytrium endobioticum.</title>
        <authorList>
            <person name="van de Vossenberg B.T.L.H."/>
            <person name="Warris S."/>
            <person name="Nguyen H.D.T."/>
            <person name="van Gent-Pelzer M.P.E."/>
            <person name="Joly D.L."/>
            <person name="van de Geest H.C."/>
            <person name="Bonants P.J.M."/>
            <person name="Smith D.S."/>
            <person name="Levesque C.A."/>
            <person name="van der Lee T.A.J."/>
        </authorList>
    </citation>
    <scope>NUCLEOTIDE SEQUENCE [LARGE SCALE GENOMIC DNA]</scope>
    <source>
        <strain evidence="8 9">CBS 809.83</strain>
    </source>
</reference>
<evidence type="ECO:0000256" key="6">
    <source>
        <dbReference type="SAM" id="MobiDB-lite"/>
    </source>
</evidence>
<evidence type="ECO:0000313" key="9">
    <source>
        <dbReference type="Proteomes" id="UP000318582"/>
    </source>
</evidence>
<dbReference type="SUPFAM" id="SSF53335">
    <property type="entry name" value="S-adenosyl-L-methionine-dependent methyltransferases"/>
    <property type="match status" value="1"/>
</dbReference>
<evidence type="ECO:0000313" key="8">
    <source>
        <dbReference type="EMBL" id="TPX53687.1"/>
    </source>
</evidence>
<keyword evidence="1 5" id="KW-0489">Methyltransferase</keyword>
<keyword evidence="3 5" id="KW-0949">S-adenosyl-L-methionine</keyword>
<comment type="similarity">
    <text evidence="5">Belongs to the class I-like SAM-binding methyltransferase superfamily. RsmB/NOP family.</text>
</comment>
<protein>
    <recommendedName>
        <fullName evidence="7">SAM-dependent MTase RsmB/NOP-type domain-containing protein</fullName>
    </recommendedName>
</protein>
<dbReference type="Gene3D" id="3.40.50.150">
    <property type="entry name" value="Vaccinia Virus protein VP39"/>
    <property type="match status" value="2"/>
</dbReference>
<dbReference type="InterPro" id="IPR001678">
    <property type="entry name" value="MeTrfase_RsmB-F_NOP2_dom"/>
</dbReference>
<dbReference type="GO" id="GO:0001510">
    <property type="term" value="P:RNA methylation"/>
    <property type="evidence" value="ECO:0007669"/>
    <property type="project" value="InterPro"/>
</dbReference>
<evidence type="ECO:0000259" key="7">
    <source>
        <dbReference type="PROSITE" id="PS51686"/>
    </source>
</evidence>
<dbReference type="CDD" id="cd02440">
    <property type="entry name" value="AdoMet_MTases"/>
    <property type="match status" value="1"/>
</dbReference>
<dbReference type="Pfam" id="PF01189">
    <property type="entry name" value="Methyltr_RsmB-F"/>
    <property type="match status" value="2"/>
</dbReference>
<feature type="compositionally biased region" description="Low complexity" evidence="6">
    <location>
        <begin position="252"/>
        <end position="263"/>
    </location>
</feature>
<feature type="active site" description="Nucleophile" evidence="5">
    <location>
        <position position="389"/>
    </location>
</feature>
<evidence type="ECO:0000256" key="5">
    <source>
        <dbReference type="PROSITE-ProRule" id="PRU01023"/>
    </source>
</evidence>
<feature type="compositionally biased region" description="Polar residues" evidence="6">
    <location>
        <begin position="203"/>
        <end position="212"/>
    </location>
</feature>
<dbReference type="InterPro" id="IPR023269">
    <property type="entry name" value="RCMT_subfamily_9"/>
</dbReference>
<feature type="compositionally biased region" description="Low complexity" evidence="6">
    <location>
        <begin position="231"/>
        <end position="243"/>
    </location>
</feature>
<name>A0A507DR33_9FUNG</name>
<dbReference type="InterPro" id="IPR049560">
    <property type="entry name" value="MeTrfase_RsmB-F_NOP2_cat"/>
</dbReference>